<reference evidence="4 5" key="1">
    <citation type="submission" date="2018-06" db="EMBL/GenBank/DDBJ databases">
        <authorList>
            <consortium name="Pathogen Informatics"/>
            <person name="Doyle S."/>
        </authorList>
    </citation>
    <scope>NUCLEOTIDE SEQUENCE [LARGE SCALE GENOMIC DNA]</scope>
    <source>
        <strain evidence="4 5">NCTC12420</strain>
    </source>
</reference>
<accession>A0A379XRW7</accession>
<proteinExistence type="inferred from homology"/>
<dbReference type="EMBL" id="UGYB01000001">
    <property type="protein sequence ID" value="SUI03204.1"/>
    <property type="molecule type" value="Genomic_DNA"/>
</dbReference>
<name>A0A379XRW7_SALER</name>
<sequence>MKTGALTTFLALCLPVTVFATTLRLSNEVDLLVLDGKKVSSSLLRGAESIELENGPHQLVFPGGKNHPPAR</sequence>
<evidence type="ECO:0000256" key="3">
    <source>
        <dbReference type="SAM" id="SignalP"/>
    </source>
</evidence>
<feature type="chain" id="PRO_5017036771" evidence="3">
    <location>
        <begin position="21"/>
        <end position="71"/>
    </location>
</feature>
<keyword evidence="2 3" id="KW-0732">Signal</keyword>
<dbReference type="Proteomes" id="UP000254220">
    <property type="component" value="Unassembled WGS sequence"/>
</dbReference>
<evidence type="ECO:0000313" key="5">
    <source>
        <dbReference type="Proteomes" id="UP000254220"/>
    </source>
</evidence>
<evidence type="ECO:0000313" key="4">
    <source>
        <dbReference type="EMBL" id="SUI03204.1"/>
    </source>
</evidence>
<dbReference type="Pfam" id="PF09829">
    <property type="entry name" value="DUF2057"/>
    <property type="match status" value="1"/>
</dbReference>
<evidence type="ECO:0000256" key="1">
    <source>
        <dbReference type="ARBA" id="ARBA00008490"/>
    </source>
</evidence>
<dbReference type="AlphaFoldDB" id="A0A379XRW7"/>
<gene>
    <name evidence="4" type="primary">yccT_1</name>
    <name evidence="4" type="ORF">NCTC12420_02997</name>
</gene>
<feature type="signal peptide" evidence="3">
    <location>
        <begin position="1"/>
        <end position="20"/>
    </location>
</feature>
<protein>
    <submittedName>
        <fullName evidence="4">UPF0319 protein YccT</fullName>
    </submittedName>
</protein>
<comment type="similarity">
    <text evidence="1">Belongs to the UPF0319 family.</text>
</comment>
<dbReference type="PANTHER" id="PTHR38108:SF1">
    <property type="entry name" value="UPF0319 PROTEIN YCCT"/>
    <property type="match status" value="1"/>
</dbReference>
<organism evidence="4 5">
    <name type="scientific">Salmonella enterica subsp. indica</name>
    <dbReference type="NCBI Taxonomy" id="59207"/>
    <lineage>
        <taxon>Bacteria</taxon>
        <taxon>Pseudomonadati</taxon>
        <taxon>Pseudomonadota</taxon>
        <taxon>Gammaproteobacteria</taxon>
        <taxon>Enterobacterales</taxon>
        <taxon>Enterobacteriaceae</taxon>
        <taxon>Salmonella</taxon>
    </lineage>
</organism>
<dbReference type="PANTHER" id="PTHR38108">
    <property type="entry name" value="UPF0319 PROTEIN YCCT"/>
    <property type="match status" value="1"/>
</dbReference>
<evidence type="ECO:0000256" key="2">
    <source>
        <dbReference type="ARBA" id="ARBA00022729"/>
    </source>
</evidence>
<dbReference type="InterPro" id="IPR018635">
    <property type="entry name" value="UPF0319"/>
</dbReference>